<gene>
    <name evidence="1" type="ORF">BABA_10661</name>
</gene>
<comment type="caution">
    <text evidence="1">The sequence shown here is derived from an EMBL/GenBank/DDBJ whole genome shotgun (WGS) entry which is preliminary data.</text>
</comment>
<evidence type="ECO:0000313" key="2">
    <source>
        <dbReference type="Proteomes" id="UP000006316"/>
    </source>
</evidence>
<dbReference type="eggNOG" id="ENOG5033YTK">
    <property type="taxonomic scope" value="Bacteria"/>
</dbReference>
<dbReference type="EMBL" id="AJLS01000057">
    <property type="protein sequence ID" value="EKN69318.1"/>
    <property type="molecule type" value="Genomic_DNA"/>
</dbReference>
<reference evidence="1 2" key="1">
    <citation type="journal article" date="2012" name="Front. Microbiol.">
        <title>Redundancy and modularity in membrane-associated dissimilatory nitrate reduction in Bacillus.</title>
        <authorList>
            <person name="Heylen K."/>
            <person name="Keltjens J."/>
        </authorList>
    </citation>
    <scope>NUCLEOTIDE SEQUENCE [LARGE SCALE GENOMIC DNA]</scope>
    <source>
        <strain evidence="2">LMG 21833T</strain>
    </source>
</reference>
<name>K6DMB8_9BACI</name>
<organism evidence="1 2">
    <name type="scientific">Neobacillus bataviensis LMG 21833</name>
    <dbReference type="NCBI Taxonomy" id="1117379"/>
    <lineage>
        <taxon>Bacteria</taxon>
        <taxon>Bacillati</taxon>
        <taxon>Bacillota</taxon>
        <taxon>Bacilli</taxon>
        <taxon>Bacillales</taxon>
        <taxon>Bacillaceae</taxon>
        <taxon>Neobacillus</taxon>
    </lineage>
</organism>
<evidence type="ECO:0000313" key="1">
    <source>
        <dbReference type="EMBL" id="EKN69318.1"/>
    </source>
</evidence>
<proteinExistence type="predicted"/>
<protein>
    <submittedName>
        <fullName evidence="1">Uncharacterized protein</fullName>
    </submittedName>
</protein>
<dbReference type="PATRIC" id="fig|1117379.3.peg.2223"/>
<sequence length="180" mass="21077">MFMAYCGLFLARQALTEMDSLIDNPYIEIDEALVGLYRPEMFEAFGKLLENKYYRKITSEKEELITEDKANLILEEKPSNQVIFSLIDDGLDVYYNGFLLIHLEQPSFNILYFLFKSEKLMTGEDMIDCLFGGKREEIGSDVIRQTFSRLSRRIPNWEEIILTEPIIHHELQESGAIIYR</sequence>
<dbReference type="Proteomes" id="UP000006316">
    <property type="component" value="Unassembled WGS sequence"/>
</dbReference>
<accession>K6DMB8</accession>
<dbReference type="AlphaFoldDB" id="K6DMB8"/>
<dbReference type="STRING" id="1117379.BABA_10661"/>
<keyword evidence="2" id="KW-1185">Reference proteome</keyword>